<dbReference type="EMBL" id="BRYB01000909">
    <property type="protein sequence ID" value="GMI40108.1"/>
    <property type="molecule type" value="Genomic_DNA"/>
</dbReference>
<accession>A0ABQ6N4A1</accession>
<dbReference type="SUPFAM" id="SSF64268">
    <property type="entry name" value="PX domain"/>
    <property type="match status" value="1"/>
</dbReference>
<name>A0ABQ6N4A1_9STRA</name>
<evidence type="ECO:0000256" key="1">
    <source>
        <dbReference type="SAM" id="MobiDB-lite"/>
    </source>
</evidence>
<proteinExistence type="predicted"/>
<dbReference type="Gene3D" id="3.30.1520.10">
    <property type="entry name" value="Phox-like domain"/>
    <property type="match status" value="1"/>
</dbReference>
<evidence type="ECO:0000313" key="4">
    <source>
        <dbReference type="Proteomes" id="UP001165060"/>
    </source>
</evidence>
<dbReference type="InterPro" id="IPR036871">
    <property type="entry name" value="PX_dom_sf"/>
</dbReference>
<dbReference type="PROSITE" id="PS50195">
    <property type="entry name" value="PX"/>
    <property type="match status" value="1"/>
</dbReference>
<dbReference type="InterPro" id="IPR001683">
    <property type="entry name" value="PX_dom"/>
</dbReference>
<keyword evidence="4" id="KW-1185">Reference proteome</keyword>
<evidence type="ECO:0000313" key="3">
    <source>
        <dbReference type="EMBL" id="GMI40108.1"/>
    </source>
</evidence>
<reference evidence="3 4" key="1">
    <citation type="journal article" date="2023" name="Commun. Biol.">
        <title>Genome analysis of Parmales, the sister group of diatoms, reveals the evolutionary specialization of diatoms from phago-mixotrophs to photoautotrophs.</title>
        <authorList>
            <person name="Ban H."/>
            <person name="Sato S."/>
            <person name="Yoshikawa S."/>
            <person name="Yamada K."/>
            <person name="Nakamura Y."/>
            <person name="Ichinomiya M."/>
            <person name="Sato N."/>
            <person name="Blanc-Mathieu R."/>
            <person name="Endo H."/>
            <person name="Kuwata A."/>
            <person name="Ogata H."/>
        </authorList>
    </citation>
    <scope>NUCLEOTIDE SEQUENCE [LARGE SCALE GENOMIC DNA]</scope>
</reference>
<comment type="caution">
    <text evidence="3">The sequence shown here is derived from an EMBL/GenBank/DDBJ whole genome shotgun (WGS) entry which is preliminary data.</text>
</comment>
<protein>
    <recommendedName>
        <fullName evidence="2">PX domain-containing protein</fullName>
    </recommendedName>
</protein>
<feature type="region of interest" description="Disordered" evidence="1">
    <location>
        <begin position="1"/>
        <end position="138"/>
    </location>
</feature>
<dbReference type="Proteomes" id="UP001165060">
    <property type="component" value="Unassembled WGS sequence"/>
</dbReference>
<feature type="region of interest" description="Disordered" evidence="1">
    <location>
        <begin position="328"/>
        <end position="362"/>
    </location>
</feature>
<dbReference type="Pfam" id="PF00787">
    <property type="entry name" value="PX"/>
    <property type="match status" value="1"/>
</dbReference>
<feature type="non-terminal residue" evidence="3">
    <location>
        <position position="1"/>
    </location>
</feature>
<evidence type="ECO:0000259" key="2">
    <source>
        <dbReference type="PROSITE" id="PS50195"/>
    </source>
</evidence>
<feature type="domain" description="PX" evidence="2">
    <location>
        <begin position="189"/>
        <end position="299"/>
    </location>
</feature>
<feature type="compositionally biased region" description="Basic residues" evidence="1">
    <location>
        <begin position="34"/>
        <end position="43"/>
    </location>
</feature>
<gene>
    <name evidence="3" type="ORF">TeGR_g4591</name>
</gene>
<dbReference type="CDD" id="cd06093">
    <property type="entry name" value="PX_domain"/>
    <property type="match status" value="1"/>
</dbReference>
<dbReference type="SMART" id="SM00312">
    <property type="entry name" value="PX"/>
    <property type="match status" value="1"/>
</dbReference>
<sequence>VTPPPPVEPQTHMSGFRASPPLPEHVQVGFGVPRKSRSKKKREARGVSLSPSRKEASPSLAPSSTSTASAEGEDQFDCSCDSPVTTSRKTDSTHTSGRSLSDDEDLDEDRTMPQNNTTTTLNSLANPTSPPFSSPDSQRFRRMFITSDYSAKRNGGVGKAPPPKPKISRCPHGLVFGVCTENSCCTIISAAITRTDQRQKGQLSGRKLVEYHISVEFHHCNASIWHRYSGFRSFYEMFVGKYGRERFAMFPRKHLNKWSSQVTNERMIALNQFLSVIIQDPELRNDNLFKDFCSASEDARRQFYENQATTSFKVERVKLREEVGERLARGSGQRRRNSMSERLLGESAMSVHEGLGSKVTPE</sequence>
<feature type="compositionally biased region" description="Polar residues" evidence="1">
    <location>
        <begin position="82"/>
        <end position="97"/>
    </location>
</feature>
<organism evidence="3 4">
    <name type="scientific">Tetraparma gracilis</name>
    <dbReference type="NCBI Taxonomy" id="2962635"/>
    <lineage>
        <taxon>Eukaryota</taxon>
        <taxon>Sar</taxon>
        <taxon>Stramenopiles</taxon>
        <taxon>Ochrophyta</taxon>
        <taxon>Bolidophyceae</taxon>
        <taxon>Parmales</taxon>
        <taxon>Triparmaceae</taxon>
        <taxon>Tetraparma</taxon>
    </lineage>
</organism>
<feature type="compositionally biased region" description="Low complexity" evidence="1">
    <location>
        <begin position="115"/>
        <end position="127"/>
    </location>
</feature>
<dbReference type="PANTHER" id="PTHR10555">
    <property type="entry name" value="SORTING NEXIN"/>
    <property type="match status" value="1"/>
</dbReference>
<dbReference type="PANTHER" id="PTHR10555:SF170">
    <property type="entry name" value="FI18122P1"/>
    <property type="match status" value="1"/>
</dbReference>
<feature type="compositionally biased region" description="Low complexity" evidence="1">
    <location>
        <begin position="57"/>
        <end position="70"/>
    </location>
</feature>